<dbReference type="PRINTS" id="PR00344">
    <property type="entry name" value="BCTRLSENSOR"/>
</dbReference>
<reference evidence="11 12" key="1">
    <citation type="submission" date="2016-10" db="EMBL/GenBank/DDBJ databases">
        <authorList>
            <person name="de Groot N.N."/>
        </authorList>
    </citation>
    <scope>NUCLEOTIDE SEQUENCE [LARGE SCALE GENOMIC DNA]</scope>
    <source>
        <strain evidence="11 12">DSM 46701</strain>
    </source>
</reference>
<keyword evidence="4" id="KW-0808">Transferase</keyword>
<dbReference type="PANTHER" id="PTHR44936:SF9">
    <property type="entry name" value="SENSOR PROTEIN CREC"/>
    <property type="match status" value="1"/>
</dbReference>
<name>A0A1H8BPP8_9BACL</name>
<feature type="transmembrane region" description="Helical" evidence="9">
    <location>
        <begin position="112"/>
        <end position="133"/>
    </location>
</feature>
<keyword evidence="3" id="KW-0597">Phosphoprotein</keyword>
<dbReference type="AlphaFoldDB" id="A0A1H8BPP8"/>
<dbReference type="InterPro" id="IPR004358">
    <property type="entry name" value="Sig_transdc_His_kin-like_C"/>
</dbReference>
<evidence type="ECO:0000256" key="1">
    <source>
        <dbReference type="ARBA" id="ARBA00000085"/>
    </source>
</evidence>
<keyword evidence="9" id="KW-0812">Transmembrane</keyword>
<protein>
    <recommendedName>
        <fullName evidence="2">histidine kinase</fullName>
        <ecNumber evidence="2">2.7.13.3</ecNumber>
    </recommendedName>
</protein>
<dbReference type="GO" id="GO:0004673">
    <property type="term" value="F:protein histidine kinase activity"/>
    <property type="evidence" value="ECO:0007669"/>
    <property type="project" value="UniProtKB-EC"/>
</dbReference>
<comment type="catalytic activity">
    <reaction evidence="1">
        <text>ATP + protein L-histidine = ADP + protein N-phospho-L-histidine.</text>
        <dbReference type="EC" id="2.7.13.3"/>
    </reaction>
</comment>
<dbReference type="PANTHER" id="PTHR44936">
    <property type="entry name" value="SENSOR PROTEIN CREC"/>
    <property type="match status" value="1"/>
</dbReference>
<evidence type="ECO:0000256" key="2">
    <source>
        <dbReference type="ARBA" id="ARBA00012438"/>
    </source>
</evidence>
<gene>
    <name evidence="11" type="ORF">SAMN05444955_102300</name>
</gene>
<dbReference type="Pfam" id="PF02518">
    <property type="entry name" value="HATPase_c"/>
    <property type="match status" value="1"/>
</dbReference>
<dbReference type="Proteomes" id="UP000199695">
    <property type="component" value="Unassembled WGS sequence"/>
</dbReference>
<dbReference type="GO" id="GO:0000160">
    <property type="term" value="P:phosphorelay signal transduction system"/>
    <property type="evidence" value="ECO:0007669"/>
    <property type="project" value="UniProtKB-KW"/>
</dbReference>
<dbReference type="SUPFAM" id="SSF55874">
    <property type="entry name" value="ATPase domain of HSP90 chaperone/DNA topoisomerase II/histidine kinase"/>
    <property type="match status" value="1"/>
</dbReference>
<evidence type="ECO:0000256" key="4">
    <source>
        <dbReference type="ARBA" id="ARBA00022679"/>
    </source>
</evidence>
<evidence type="ECO:0000256" key="8">
    <source>
        <dbReference type="ARBA" id="ARBA00023012"/>
    </source>
</evidence>
<dbReference type="OrthoDB" id="1674512at2"/>
<evidence type="ECO:0000313" key="12">
    <source>
        <dbReference type="Proteomes" id="UP000199695"/>
    </source>
</evidence>
<feature type="transmembrane region" description="Helical" evidence="9">
    <location>
        <begin position="28"/>
        <end position="45"/>
    </location>
</feature>
<evidence type="ECO:0000256" key="9">
    <source>
        <dbReference type="SAM" id="Phobius"/>
    </source>
</evidence>
<evidence type="ECO:0000256" key="3">
    <source>
        <dbReference type="ARBA" id="ARBA00022553"/>
    </source>
</evidence>
<keyword evidence="9" id="KW-0472">Membrane</keyword>
<dbReference type="EMBL" id="FOCQ01000002">
    <property type="protein sequence ID" value="SEM84881.1"/>
    <property type="molecule type" value="Genomic_DNA"/>
</dbReference>
<dbReference type="PROSITE" id="PS50109">
    <property type="entry name" value="HIS_KIN"/>
    <property type="match status" value="1"/>
</dbReference>
<keyword evidence="6 11" id="KW-0418">Kinase</keyword>
<dbReference type="InterPro" id="IPR050980">
    <property type="entry name" value="2C_sensor_his_kinase"/>
</dbReference>
<feature type="transmembrane region" description="Helical" evidence="9">
    <location>
        <begin position="81"/>
        <end position="100"/>
    </location>
</feature>
<keyword evidence="7" id="KW-0067">ATP-binding</keyword>
<accession>A0A1H8BPP8</accession>
<dbReference type="InterPro" id="IPR036890">
    <property type="entry name" value="HATPase_C_sf"/>
</dbReference>
<dbReference type="InterPro" id="IPR003594">
    <property type="entry name" value="HATPase_dom"/>
</dbReference>
<evidence type="ECO:0000256" key="7">
    <source>
        <dbReference type="ARBA" id="ARBA00022840"/>
    </source>
</evidence>
<proteinExistence type="predicted"/>
<keyword evidence="5" id="KW-0547">Nucleotide-binding</keyword>
<keyword evidence="12" id="KW-1185">Reference proteome</keyword>
<evidence type="ECO:0000256" key="6">
    <source>
        <dbReference type="ARBA" id="ARBA00022777"/>
    </source>
</evidence>
<keyword evidence="8" id="KW-0902">Two-component regulatory system</keyword>
<dbReference type="InterPro" id="IPR005467">
    <property type="entry name" value="His_kinase_dom"/>
</dbReference>
<dbReference type="STRING" id="1173111.SAMN05444955_102300"/>
<evidence type="ECO:0000259" key="10">
    <source>
        <dbReference type="PROSITE" id="PS50109"/>
    </source>
</evidence>
<dbReference type="EC" id="2.7.13.3" evidence="2"/>
<organism evidence="11 12">
    <name type="scientific">Lihuaxuella thermophila</name>
    <dbReference type="NCBI Taxonomy" id="1173111"/>
    <lineage>
        <taxon>Bacteria</taxon>
        <taxon>Bacillati</taxon>
        <taxon>Bacillota</taxon>
        <taxon>Bacilli</taxon>
        <taxon>Bacillales</taxon>
        <taxon>Thermoactinomycetaceae</taxon>
        <taxon>Lihuaxuella</taxon>
    </lineage>
</organism>
<sequence>MKKDLAVLGLMLIAVTLAGELNIHPFNDSFRISFSIPIFFFFLLWIRNISPIVSGLLVGISVVLFRMSLDVWHSGLPDESFRHHFPAFLYYFTYSCLFYATRINQYHHRPLMVGLLGVLIEITTGIVELSVRYASLLKVITGPTLGKIIVIAIIRTFFVLGFFNIIKLRQEEIVEQEQQKLMFISNLYEETIHLKKSLQNAEDITRDCYDLYRDLKTKHSADPDEFAQRALKIAGQVHEIKKDNQRIYAGISKMIAGEITTDVMKIEELGEVIVKTNQKYARLLGKEIQFVLQIEGAHPLYHVFTILTLINNLVANAVESIEKTGIIGISIEEKGDSVIFQVSDNGPGVPQKMQELIFKPGFTTKYDLLGKPSTGIGLSYVKEVVRSLEGEVSVQSPAGQNQTVFTIRLPLDRLIRKG</sequence>
<keyword evidence="9" id="KW-1133">Transmembrane helix</keyword>
<evidence type="ECO:0000256" key="5">
    <source>
        <dbReference type="ARBA" id="ARBA00022741"/>
    </source>
</evidence>
<feature type="transmembrane region" description="Helical" evidence="9">
    <location>
        <begin position="52"/>
        <end position="69"/>
    </location>
</feature>
<feature type="domain" description="Histidine kinase" evidence="10">
    <location>
        <begin position="306"/>
        <end position="413"/>
    </location>
</feature>
<dbReference type="Gene3D" id="3.30.565.10">
    <property type="entry name" value="Histidine kinase-like ATPase, C-terminal domain"/>
    <property type="match status" value="1"/>
</dbReference>
<evidence type="ECO:0000313" key="11">
    <source>
        <dbReference type="EMBL" id="SEM84881.1"/>
    </source>
</evidence>
<dbReference type="SMART" id="SM00387">
    <property type="entry name" value="HATPase_c"/>
    <property type="match status" value="1"/>
</dbReference>
<feature type="transmembrane region" description="Helical" evidence="9">
    <location>
        <begin position="145"/>
        <end position="166"/>
    </location>
</feature>
<dbReference type="GO" id="GO:0005524">
    <property type="term" value="F:ATP binding"/>
    <property type="evidence" value="ECO:0007669"/>
    <property type="project" value="UniProtKB-KW"/>
</dbReference>